<dbReference type="InterPro" id="IPR036390">
    <property type="entry name" value="WH_DNA-bd_sf"/>
</dbReference>
<dbReference type="RefSeq" id="WP_211140572.1">
    <property type="nucleotide sequence ID" value="NZ_JAEEGB010000001.1"/>
</dbReference>
<dbReference type="PANTHER" id="PTHR38445">
    <property type="entry name" value="HTH-TYPE TRANSCRIPTIONAL REPRESSOR YTRA"/>
    <property type="match status" value="1"/>
</dbReference>
<protein>
    <submittedName>
        <fullName evidence="5">GntR family transcriptional regulator</fullName>
    </submittedName>
</protein>
<dbReference type="Proteomes" id="UP000622687">
    <property type="component" value="Unassembled WGS sequence"/>
</dbReference>
<evidence type="ECO:0000259" key="4">
    <source>
        <dbReference type="PROSITE" id="PS50949"/>
    </source>
</evidence>
<dbReference type="AlphaFoldDB" id="A0A934HUH7"/>
<sequence>MLLKINFESDVPIYAQLKNQIIRGIAKGELDEGESLPSVRQMAEDIGINMHTVNKAYNLLKGDGFITIDRRKGAIVNKIPIPSSEEYDDILKEELESIISEAHCRGVSEEDFIEACKEIYSVYKRK</sequence>
<dbReference type="InterPro" id="IPR036388">
    <property type="entry name" value="WH-like_DNA-bd_sf"/>
</dbReference>
<dbReference type="PANTHER" id="PTHR38445:SF12">
    <property type="entry name" value="GNTR-FAMILY TRANSCRIPTIONAL REGULATOR"/>
    <property type="match status" value="1"/>
</dbReference>
<dbReference type="EMBL" id="JAEEGB010000001">
    <property type="protein sequence ID" value="MBI6871103.1"/>
    <property type="molecule type" value="Genomic_DNA"/>
</dbReference>
<dbReference type="GO" id="GO:0003677">
    <property type="term" value="F:DNA binding"/>
    <property type="evidence" value="ECO:0007669"/>
    <property type="project" value="UniProtKB-KW"/>
</dbReference>
<dbReference type="Pfam" id="PF00392">
    <property type="entry name" value="GntR"/>
    <property type="match status" value="1"/>
</dbReference>
<organism evidence="5 6">
    <name type="scientific">Clostridium aciditolerans</name>
    <dbReference type="NCBI Taxonomy" id="339861"/>
    <lineage>
        <taxon>Bacteria</taxon>
        <taxon>Bacillati</taxon>
        <taxon>Bacillota</taxon>
        <taxon>Clostridia</taxon>
        <taxon>Eubacteriales</taxon>
        <taxon>Clostridiaceae</taxon>
        <taxon>Clostridium</taxon>
    </lineage>
</organism>
<keyword evidence="2" id="KW-0238">DNA-binding</keyword>
<evidence type="ECO:0000256" key="1">
    <source>
        <dbReference type="ARBA" id="ARBA00023015"/>
    </source>
</evidence>
<evidence type="ECO:0000313" key="6">
    <source>
        <dbReference type="Proteomes" id="UP000622687"/>
    </source>
</evidence>
<evidence type="ECO:0000313" key="5">
    <source>
        <dbReference type="EMBL" id="MBI6871103.1"/>
    </source>
</evidence>
<evidence type="ECO:0000256" key="2">
    <source>
        <dbReference type="ARBA" id="ARBA00023125"/>
    </source>
</evidence>
<dbReference type="Gene3D" id="1.10.10.10">
    <property type="entry name" value="Winged helix-like DNA-binding domain superfamily/Winged helix DNA-binding domain"/>
    <property type="match status" value="1"/>
</dbReference>
<gene>
    <name evidence="5" type="ORF">I6U51_00090</name>
</gene>
<dbReference type="GO" id="GO:0003700">
    <property type="term" value="F:DNA-binding transcription factor activity"/>
    <property type="evidence" value="ECO:0007669"/>
    <property type="project" value="InterPro"/>
</dbReference>
<accession>A0A934HUH7</accession>
<keyword evidence="1" id="KW-0805">Transcription regulation</keyword>
<name>A0A934HUH7_9CLOT</name>
<evidence type="ECO:0000256" key="3">
    <source>
        <dbReference type="ARBA" id="ARBA00023163"/>
    </source>
</evidence>
<dbReference type="SUPFAM" id="SSF46785">
    <property type="entry name" value="Winged helix' DNA-binding domain"/>
    <property type="match status" value="1"/>
</dbReference>
<keyword evidence="6" id="KW-1185">Reference proteome</keyword>
<dbReference type="InterPro" id="IPR000524">
    <property type="entry name" value="Tscrpt_reg_HTH_GntR"/>
</dbReference>
<dbReference type="PROSITE" id="PS50949">
    <property type="entry name" value="HTH_GNTR"/>
    <property type="match status" value="1"/>
</dbReference>
<keyword evidence="3" id="KW-0804">Transcription</keyword>
<feature type="domain" description="HTH gntR-type" evidence="4">
    <location>
        <begin position="11"/>
        <end position="79"/>
    </location>
</feature>
<comment type="caution">
    <text evidence="5">The sequence shown here is derived from an EMBL/GenBank/DDBJ whole genome shotgun (WGS) entry which is preliminary data.</text>
</comment>
<dbReference type="SMART" id="SM00345">
    <property type="entry name" value="HTH_GNTR"/>
    <property type="match status" value="1"/>
</dbReference>
<proteinExistence type="predicted"/>
<dbReference type="CDD" id="cd07377">
    <property type="entry name" value="WHTH_GntR"/>
    <property type="match status" value="1"/>
</dbReference>
<reference evidence="5" key="1">
    <citation type="submission" date="2020-12" db="EMBL/GenBank/DDBJ databases">
        <title>Clostridium thailandense sp. nov., a novel acetogenic bacterium isolated from peat land soil in Thailand.</title>
        <authorList>
            <person name="Chaikitkaew S."/>
            <person name="Birkeland N.K."/>
        </authorList>
    </citation>
    <scope>NUCLEOTIDE SEQUENCE</scope>
    <source>
        <strain evidence="5">DSM 17425</strain>
    </source>
</reference>